<protein>
    <submittedName>
        <fullName evidence="2">Uncharacterized protein</fullName>
    </submittedName>
</protein>
<dbReference type="Gene3D" id="1.10.287.70">
    <property type="match status" value="1"/>
</dbReference>
<accession>A0A8C0N590</accession>
<sequence>MQLHPHLHPHPHLHLPAVSARKSNACLKRSLSSEPRVCPSLRGSGTSARALPRVTLALARHRGRLRRGHGGGRGGLAAVRARRGHRLDARGLGAHARAPAAGARADSGRPDRAQRERHPLPDVAGHPGALPGHAAGQLGAGLLLPPREPAVLLRPRPRHLPAHPQLLPHGEAALPAPRVHLGLRRGAGLLRPHPRDHRRLLLRGVQGPAAGERRAAAGRRGHGHGRGERAAQHDRAPEGVARLREPAHQHHGARLLLRDRLLHRRVGHRQRGGDRAVRGQPGPRQGAAVRGALRRGLLLPGHRVRHDLHRGVPAAPGRRPQPLPLRAQRHEHHRRGGHPALLHRAGDDGQRGRQRGLRHAAGLPRLPHLQVLPPLAGPAHPGVHAQELRLRTGLPALLAHHGHHHLCHRHVLRREGVFGSKFTSIPAAFWYTIVTMTTLGLLTELESPSWWPFSSKLWKMPAETNPKESTSMASPKVLGKEGVVVRIPAVISQGNASHVKAGSLTILVSGLEIHDSCSLLMHRFEREDIDDIKVHTPYEISIRQRFIGRPDIAYRLISAKMSEAIPILEVQFSKKMELLEDALMPRSARSSSPIEKGCSVWQAASGLMDRAMPHEPCSGSQEGPSLQLQRSEPLVSEGDAQELRQVMCTPGTTWSLHVTCFLCLPIAPRWVMLASLLQGPVTVPPSSVCSSSWRKERAVPILSPCVPWHTDTPCAQPACWLLCLLYMYTCKYTCGLCVCAGYASSYGLSVHIHACICVVHVLVCTCVCCACGALYVL</sequence>
<evidence type="ECO:0000313" key="2">
    <source>
        <dbReference type="Ensembl" id="ENSCAFP00030020422.1"/>
    </source>
</evidence>
<feature type="compositionally biased region" description="Basic residues" evidence="1">
    <location>
        <begin position="327"/>
        <end position="337"/>
    </location>
</feature>
<feature type="compositionally biased region" description="Low complexity" evidence="1">
    <location>
        <begin position="286"/>
        <end position="301"/>
    </location>
</feature>
<feature type="compositionally biased region" description="Low complexity" evidence="1">
    <location>
        <begin position="93"/>
        <end position="105"/>
    </location>
</feature>
<feature type="compositionally biased region" description="Basic and acidic residues" evidence="1">
    <location>
        <begin position="106"/>
        <end position="120"/>
    </location>
</feature>
<feature type="region of interest" description="Disordered" evidence="1">
    <location>
        <begin position="268"/>
        <end position="356"/>
    </location>
</feature>
<dbReference type="AlphaFoldDB" id="A0A8C0N590"/>
<feature type="compositionally biased region" description="Basic and acidic residues" evidence="1">
    <location>
        <begin position="225"/>
        <end position="236"/>
    </location>
</feature>
<feature type="compositionally biased region" description="Low complexity" evidence="1">
    <location>
        <begin position="313"/>
        <end position="326"/>
    </location>
</feature>
<evidence type="ECO:0000313" key="3">
    <source>
        <dbReference type="Proteomes" id="UP000694429"/>
    </source>
</evidence>
<proteinExistence type="predicted"/>
<feature type="region of interest" description="Disordered" evidence="1">
    <location>
        <begin position="205"/>
        <end position="236"/>
    </location>
</feature>
<evidence type="ECO:0000256" key="1">
    <source>
        <dbReference type="SAM" id="MobiDB-lite"/>
    </source>
</evidence>
<organism evidence="2 3">
    <name type="scientific">Canis lupus familiaris</name>
    <name type="common">Dog</name>
    <name type="synonym">Canis familiaris</name>
    <dbReference type="NCBI Taxonomy" id="9615"/>
    <lineage>
        <taxon>Eukaryota</taxon>
        <taxon>Metazoa</taxon>
        <taxon>Chordata</taxon>
        <taxon>Craniata</taxon>
        <taxon>Vertebrata</taxon>
        <taxon>Euteleostomi</taxon>
        <taxon>Mammalia</taxon>
        <taxon>Eutheria</taxon>
        <taxon>Laurasiatheria</taxon>
        <taxon>Carnivora</taxon>
        <taxon>Caniformia</taxon>
        <taxon>Canidae</taxon>
        <taxon>Canis</taxon>
    </lineage>
</organism>
<name>A0A8C0N590_CANLF</name>
<reference evidence="2" key="1">
    <citation type="submission" date="2019-03" db="EMBL/GenBank/DDBJ databases">
        <authorList>
            <person name="Warren W.C."/>
            <person name="Johnson G.S."/>
        </authorList>
    </citation>
    <scope>NUCLEOTIDE SEQUENCE [LARGE SCALE GENOMIC DNA]</scope>
    <source>
        <strain evidence="2">Basenji</strain>
    </source>
</reference>
<dbReference type="Proteomes" id="UP000694429">
    <property type="component" value="Chromosome 14"/>
</dbReference>
<dbReference type="Ensembl" id="ENSCAFT00030023429.1">
    <property type="protein sequence ID" value="ENSCAFP00030020422.1"/>
    <property type="gene ID" value="ENSCAFG00030012654.1"/>
</dbReference>
<reference evidence="2" key="2">
    <citation type="submission" date="2025-08" db="UniProtKB">
        <authorList>
            <consortium name="Ensembl"/>
        </authorList>
    </citation>
    <scope>IDENTIFICATION</scope>
</reference>
<dbReference type="SUPFAM" id="SSF81324">
    <property type="entry name" value="Voltage-gated potassium channels"/>
    <property type="match status" value="1"/>
</dbReference>
<feature type="region of interest" description="Disordered" evidence="1">
    <location>
        <begin position="93"/>
        <end position="126"/>
    </location>
</feature>